<evidence type="ECO:0000259" key="1">
    <source>
        <dbReference type="Pfam" id="PF00534"/>
    </source>
</evidence>
<dbReference type="PANTHER" id="PTHR12526">
    <property type="entry name" value="GLYCOSYLTRANSFERASE"/>
    <property type="match status" value="1"/>
</dbReference>
<dbReference type="EMBL" id="QKRB01000051">
    <property type="protein sequence ID" value="PZD94745.1"/>
    <property type="molecule type" value="Genomic_DNA"/>
</dbReference>
<dbReference type="AlphaFoldDB" id="A0A2W1LIL7"/>
<dbReference type="OrthoDB" id="158463at2"/>
<sequence length="362" mass="41124">MNQQANVLFVFYVPSGGVETLNRQRVAALKRYSINGHCLYYQKTRDSLNPSGGPVFIGRDPAMIKDILEKGQYRAIVVVSDYSILPLFRSLGYRGKLILEIQGLGPKNRAREFLTSGMPAVKAHADALLNPQTPHIVQLMSELYPSVPQFSFNNCFDAAAFSYKKLNKHPRPIIAWTGRIVDNKNWREFLHIGRQIINRINPETQLYMFEDPSLADLAERRQFEQLINRLRLHNNLHLLKNIPNKRMIDFFSLIGDSGGFYCSTSKVEGAPYSVLEALSCRCPVLTTDSDGVRSSIIHNQTGKYYAIGNIRHAVQEAAELMTNLPLREAIRTAGQNHVRANFNPERYSRNFIRMLTSLGVRI</sequence>
<dbReference type="CDD" id="cd03801">
    <property type="entry name" value="GT4_PimA-like"/>
    <property type="match status" value="1"/>
</dbReference>
<organism evidence="2 3">
    <name type="scientific">Paenibacillus sambharensis</name>
    <dbReference type="NCBI Taxonomy" id="1803190"/>
    <lineage>
        <taxon>Bacteria</taxon>
        <taxon>Bacillati</taxon>
        <taxon>Bacillota</taxon>
        <taxon>Bacilli</taxon>
        <taxon>Bacillales</taxon>
        <taxon>Paenibacillaceae</taxon>
        <taxon>Paenibacillus</taxon>
    </lineage>
</organism>
<comment type="caution">
    <text evidence="2">The sequence shown here is derived from an EMBL/GenBank/DDBJ whole genome shotgun (WGS) entry which is preliminary data.</text>
</comment>
<feature type="domain" description="Glycosyl transferase family 1" evidence="1">
    <location>
        <begin position="165"/>
        <end position="336"/>
    </location>
</feature>
<accession>A0A2W1LIL7</accession>
<reference evidence="2 3" key="1">
    <citation type="submission" date="2018-06" db="EMBL/GenBank/DDBJ databases">
        <title>Paenibacillus imtechensis sp. nov.</title>
        <authorList>
            <person name="Pinnaka A.K."/>
            <person name="Singh H."/>
            <person name="Kaur M."/>
        </authorList>
    </citation>
    <scope>NUCLEOTIDE SEQUENCE [LARGE SCALE GENOMIC DNA]</scope>
    <source>
        <strain evidence="2 3">SMB1</strain>
    </source>
</reference>
<proteinExistence type="predicted"/>
<name>A0A2W1LIL7_9BACL</name>
<dbReference type="PANTHER" id="PTHR12526:SF630">
    <property type="entry name" value="GLYCOSYLTRANSFERASE"/>
    <property type="match status" value="1"/>
</dbReference>
<dbReference type="Pfam" id="PF00534">
    <property type="entry name" value="Glycos_transf_1"/>
    <property type="match status" value="1"/>
</dbReference>
<evidence type="ECO:0000313" key="3">
    <source>
        <dbReference type="Proteomes" id="UP000249522"/>
    </source>
</evidence>
<dbReference type="SUPFAM" id="SSF53756">
    <property type="entry name" value="UDP-Glycosyltransferase/glycogen phosphorylase"/>
    <property type="match status" value="1"/>
</dbReference>
<dbReference type="Proteomes" id="UP000249522">
    <property type="component" value="Unassembled WGS sequence"/>
</dbReference>
<dbReference type="GO" id="GO:0016757">
    <property type="term" value="F:glycosyltransferase activity"/>
    <property type="evidence" value="ECO:0007669"/>
    <property type="project" value="InterPro"/>
</dbReference>
<dbReference type="RefSeq" id="WP_111147966.1">
    <property type="nucleotide sequence ID" value="NZ_QKRB01000051.1"/>
</dbReference>
<keyword evidence="3" id="KW-1185">Reference proteome</keyword>
<gene>
    <name evidence="2" type="ORF">DNH61_17505</name>
</gene>
<dbReference type="InterPro" id="IPR001296">
    <property type="entry name" value="Glyco_trans_1"/>
</dbReference>
<dbReference type="Gene3D" id="3.40.50.2000">
    <property type="entry name" value="Glycogen Phosphorylase B"/>
    <property type="match status" value="1"/>
</dbReference>
<evidence type="ECO:0000313" key="2">
    <source>
        <dbReference type="EMBL" id="PZD94745.1"/>
    </source>
</evidence>
<protein>
    <submittedName>
        <fullName evidence="2">Glycosyltransferase family 1 protein</fullName>
    </submittedName>
</protein>
<keyword evidence="2" id="KW-0808">Transferase</keyword>